<reference evidence="2" key="1">
    <citation type="journal article" date="2019" name="Int. J. Syst. Evol. Microbiol.">
        <title>The Global Catalogue of Microorganisms (GCM) 10K type strain sequencing project: providing services to taxonomists for standard genome sequencing and annotation.</title>
        <authorList>
            <consortium name="The Broad Institute Genomics Platform"/>
            <consortium name="The Broad Institute Genome Sequencing Center for Infectious Disease"/>
            <person name="Wu L."/>
            <person name="Ma J."/>
        </authorList>
    </citation>
    <scope>NUCLEOTIDE SEQUENCE [LARGE SCALE GENOMIC DNA]</scope>
    <source>
        <strain evidence="2">CGMCC 1.15774</strain>
    </source>
</reference>
<evidence type="ECO:0000313" key="2">
    <source>
        <dbReference type="Proteomes" id="UP001595841"/>
    </source>
</evidence>
<protein>
    <recommendedName>
        <fullName evidence="3">DUF5659 domain-containing protein</fullName>
    </recommendedName>
</protein>
<dbReference type="EMBL" id="JBHSCL010000003">
    <property type="protein sequence ID" value="MFC4219002.1"/>
    <property type="molecule type" value="Genomic_DNA"/>
</dbReference>
<evidence type="ECO:0008006" key="3">
    <source>
        <dbReference type="Google" id="ProtNLM"/>
    </source>
</evidence>
<proteinExistence type="predicted"/>
<accession>A0ABV8PGG1</accession>
<gene>
    <name evidence="1" type="ORF">ACFOWS_02590</name>
</gene>
<dbReference type="Proteomes" id="UP001595841">
    <property type="component" value="Unassembled WGS sequence"/>
</dbReference>
<organism evidence="1 2">
    <name type="scientific">Flagellimonas marina</name>
    <dbReference type="NCBI Taxonomy" id="1775168"/>
    <lineage>
        <taxon>Bacteria</taxon>
        <taxon>Pseudomonadati</taxon>
        <taxon>Bacteroidota</taxon>
        <taxon>Flavobacteriia</taxon>
        <taxon>Flavobacteriales</taxon>
        <taxon>Flavobacteriaceae</taxon>
        <taxon>Flagellimonas</taxon>
    </lineage>
</organism>
<evidence type="ECO:0000313" key="1">
    <source>
        <dbReference type="EMBL" id="MFC4219002.1"/>
    </source>
</evidence>
<dbReference type="RefSeq" id="WP_379762393.1">
    <property type="nucleotide sequence ID" value="NZ_JBHSCL010000003.1"/>
</dbReference>
<name>A0ABV8PGG1_9FLAO</name>
<keyword evidence="2" id="KW-1185">Reference proteome</keyword>
<sequence>MAYRLLFQRGSAYLLVTSLVPRTIEFQHNDEVYGFNSYVLTLEEAKQLKEHLENFIKDHET</sequence>
<comment type="caution">
    <text evidence="1">The sequence shown here is derived from an EMBL/GenBank/DDBJ whole genome shotgun (WGS) entry which is preliminary data.</text>
</comment>